<dbReference type="InterPro" id="IPR027948">
    <property type="entry name" value="DUF4436"/>
</dbReference>
<proteinExistence type="predicted"/>
<feature type="transmembrane region" description="Helical" evidence="1">
    <location>
        <begin position="214"/>
        <end position="234"/>
    </location>
</feature>
<gene>
    <name evidence="2" type="ORF">M413DRAFT_398230</name>
</gene>
<dbReference type="STRING" id="686832.A0A0C3CGC8"/>
<keyword evidence="1" id="KW-0812">Transmembrane</keyword>
<organism evidence="2 3">
    <name type="scientific">Hebeloma cylindrosporum</name>
    <dbReference type="NCBI Taxonomy" id="76867"/>
    <lineage>
        <taxon>Eukaryota</taxon>
        <taxon>Fungi</taxon>
        <taxon>Dikarya</taxon>
        <taxon>Basidiomycota</taxon>
        <taxon>Agaricomycotina</taxon>
        <taxon>Agaricomycetes</taxon>
        <taxon>Agaricomycetidae</taxon>
        <taxon>Agaricales</taxon>
        <taxon>Agaricineae</taxon>
        <taxon>Hymenogastraceae</taxon>
        <taxon>Hebeloma</taxon>
    </lineage>
</organism>
<keyword evidence="3" id="KW-1185">Reference proteome</keyword>
<feature type="transmembrane region" description="Helical" evidence="1">
    <location>
        <begin position="254"/>
        <end position="274"/>
    </location>
</feature>
<evidence type="ECO:0000313" key="2">
    <source>
        <dbReference type="EMBL" id="KIM43209.1"/>
    </source>
</evidence>
<sequence length="376" mass="42068">MTALYEGFFVTKVVLIGESVDVDIDEPSITIRWSVLACGGDCILPGSAGVHGSNNCGLPTFPIHLYIDSDDKPIATYDPSEIPFDRDTGHRRSIQNLVQFDSDHVLDVHEARLYPFDTYTLSSTIRATSFDKQTIPIRKIATIDMTSSFNIETIDVASFSTLANGTEDVSRDFDMHVTRPNEARFFTLLLFTVAWILAHVTIGHVLIARRLHRLKALFPHIISSGAILMAVPQLRNSMPDAPGLDGVLIDCIGFFPQMVIVGLSTITLLLILVVREVDNMQNIPLTPAAPSMHRQRPTLISQFPRPPRGPCTSMEIAQWEMRRLIKHLKGEYVFPPIKPSHRLQPPDTAKSSHRRVKTMSKIMEAGEVSHWSEDEH</sequence>
<dbReference type="Proteomes" id="UP000053424">
    <property type="component" value="Unassembled WGS sequence"/>
</dbReference>
<name>A0A0C3CGC8_HEBCY</name>
<dbReference type="Pfam" id="PF14494">
    <property type="entry name" value="DUF4436"/>
    <property type="match status" value="1"/>
</dbReference>
<dbReference type="AlphaFoldDB" id="A0A0C3CGC8"/>
<accession>A0A0C3CGC8</accession>
<reference evidence="2 3" key="1">
    <citation type="submission" date="2014-04" db="EMBL/GenBank/DDBJ databases">
        <authorList>
            <consortium name="DOE Joint Genome Institute"/>
            <person name="Kuo A."/>
            <person name="Gay G."/>
            <person name="Dore J."/>
            <person name="Kohler A."/>
            <person name="Nagy L.G."/>
            <person name="Floudas D."/>
            <person name="Copeland A."/>
            <person name="Barry K.W."/>
            <person name="Cichocki N."/>
            <person name="Veneault-Fourrey C."/>
            <person name="LaButti K."/>
            <person name="Lindquist E.A."/>
            <person name="Lipzen A."/>
            <person name="Lundell T."/>
            <person name="Morin E."/>
            <person name="Murat C."/>
            <person name="Sun H."/>
            <person name="Tunlid A."/>
            <person name="Henrissat B."/>
            <person name="Grigoriev I.V."/>
            <person name="Hibbett D.S."/>
            <person name="Martin F."/>
            <person name="Nordberg H.P."/>
            <person name="Cantor M.N."/>
            <person name="Hua S.X."/>
        </authorList>
    </citation>
    <scope>NUCLEOTIDE SEQUENCE [LARGE SCALE GENOMIC DNA]</scope>
    <source>
        <strain evidence="3">h7</strain>
    </source>
</reference>
<dbReference type="OrthoDB" id="2117972at2759"/>
<evidence type="ECO:0000256" key="1">
    <source>
        <dbReference type="SAM" id="Phobius"/>
    </source>
</evidence>
<keyword evidence="1" id="KW-0472">Membrane</keyword>
<reference evidence="3" key="2">
    <citation type="submission" date="2015-01" db="EMBL/GenBank/DDBJ databases">
        <title>Evolutionary Origins and Diversification of the Mycorrhizal Mutualists.</title>
        <authorList>
            <consortium name="DOE Joint Genome Institute"/>
            <consortium name="Mycorrhizal Genomics Consortium"/>
            <person name="Kohler A."/>
            <person name="Kuo A."/>
            <person name="Nagy L.G."/>
            <person name="Floudas D."/>
            <person name="Copeland A."/>
            <person name="Barry K.W."/>
            <person name="Cichocki N."/>
            <person name="Veneault-Fourrey C."/>
            <person name="LaButti K."/>
            <person name="Lindquist E.A."/>
            <person name="Lipzen A."/>
            <person name="Lundell T."/>
            <person name="Morin E."/>
            <person name="Murat C."/>
            <person name="Riley R."/>
            <person name="Ohm R."/>
            <person name="Sun H."/>
            <person name="Tunlid A."/>
            <person name="Henrissat B."/>
            <person name="Grigoriev I.V."/>
            <person name="Hibbett D.S."/>
            <person name="Martin F."/>
        </authorList>
    </citation>
    <scope>NUCLEOTIDE SEQUENCE [LARGE SCALE GENOMIC DNA]</scope>
    <source>
        <strain evidence="3">h7</strain>
    </source>
</reference>
<feature type="transmembrane region" description="Helical" evidence="1">
    <location>
        <begin position="185"/>
        <end position="207"/>
    </location>
</feature>
<dbReference type="HOGENOM" id="CLU_042081_0_0_1"/>
<keyword evidence="1" id="KW-1133">Transmembrane helix</keyword>
<dbReference type="EMBL" id="KN831776">
    <property type="protein sequence ID" value="KIM43209.1"/>
    <property type="molecule type" value="Genomic_DNA"/>
</dbReference>
<protein>
    <submittedName>
        <fullName evidence="2">Uncharacterized protein</fullName>
    </submittedName>
</protein>
<evidence type="ECO:0000313" key="3">
    <source>
        <dbReference type="Proteomes" id="UP000053424"/>
    </source>
</evidence>